<dbReference type="OrthoDB" id="5616075at2"/>
<dbReference type="RefSeq" id="WP_006459059.1">
    <property type="nucleotide sequence ID" value="NZ_CP007030.1"/>
</dbReference>
<dbReference type="KEGG" id="tao:THIAE_04465"/>
<name>W0DRR1_9GAMM</name>
<feature type="transmembrane region" description="Helical" evidence="1">
    <location>
        <begin position="110"/>
        <end position="127"/>
    </location>
</feature>
<dbReference type="PANTHER" id="PTHR35867">
    <property type="entry name" value="PROTEIN RSEC"/>
    <property type="match status" value="1"/>
</dbReference>
<dbReference type="FunCoup" id="W0DRR1">
    <property type="interactions" value="13"/>
</dbReference>
<evidence type="ECO:0000313" key="3">
    <source>
        <dbReference type="Proteomes" id="UP000005380"/>
    </source>
</evidence>
<organism evidence="2 3">
    <name type="scientific">Thiomicrospira aerophila AL3</name>
    <dbReference type="NCBI Taxonomy" id="717772"/>
    <lineage>
        <taxon>Bacteria</taxon>
        <taxon>Pseudomonadati</taxon>
        <taxon>Pseudomonadota</taxon>
        <taxon>Gammaproteobacteria</taxon>
        <taxon>Thiotrichales</taxon>
        <taxon>Piscirickettsiaceae</taxon>
        <taxon>Thiomicrospira</taxon>
    </lineage>
</organism>
<keyword evidence="1" id="KW-1133">Transmembrane helix</keyword>
<evidence type="ECO:0000313" key="2">
    <source>
        <dbReference type="EMBL" id="AHF01137.1"/>
    </source>
</evidence>
<dbReference type="PANTHER" id="PTHR35867:SF1">
    <property type="entry name" value="PROTEIN RSEC"/>
    <property type="match status" value="1"/>
</dbReference>
<keyword evidence="3" id="KW-1185">Reference proteome</keyword>
<dbReference type="STRING" id="717772.THIAE_04465"/>
<proteinExistence type="predicted"/>
<evidence type="ECO:0000256" key="1">
    <source>
        <dbReference type="SAM" id="Phobius"/>
    </source>
</evidence>
<protein>
    <submittedName>
        <fullName evidence="2">Sigma E positive regulator RseC/MucC</fullName>
    </submittedName>
</protein>
<reference evidence="2 3" key="1">
    <citation type="submission" date="2013-12" db="EMBL/GenBank/DDBJ databases">
        <authorList>
            <consortium name="DOE Joint Genome Institute"/>
            <person name="Kappler U."/>
            <person name="Huntemann M."/>
            <person name="Han J."/>
            <person name="Chen A."/>
            <person name="Kyrpides N."/>
            <person name="Mavromatis K."/>
            <person name="Markowitz V."/>
            <person name="Palaniappan K."/>
            <person name="Ivanova N."/>
            <person name="Schaumberg A."/>
            <person name="Pati A."/>
            <person name="Liolios K."/>
            <person name="Nordberg H.P."/>
            <person name="Cantor M.N."/>
            <person name="Hua S.X."/>
            <person name="Woyke T."/>
        </authorList>
    </citation>
    <scope>NUCLEOTIDE SEQUENCE [LARGE SCALE GENOMIC DNA]</scope>
    <source>
        <strain evidence="3">AL2</strain>
    </source>
</reference>
<accession>W0DRR1</accession>
<keyword evidence="1" id="KW-0472">Membrane</keyword>
<dbReference type="eggNOG" id="COG3086">
    <property type="taxonomic scope" value="Bacteria"/>
</dbReference>
<feature type="transmembrane region" description="Helical" evidence="1">
    <location>
        <begin position="82"/>
        <end position="104"/>
    </location>
</feature>
<dbReference type="InterPro" id="IPR007359">
    <property type="entry name" value="SigmaE_reg_RseC_MucC"/>
</dbReference>
<keyword evidence="1" id="KW-0812">Transmembrane</keyword>
<gene>
    <name evidence="2" type="ORF">THIAE_04465</name>
</gene>
<dbReference type="AlphaFoldDB" id="W0DRR1"/>
<dbReference type="EMBL" id="CP007030">
    <property type="protein sequence ID" value="AHF01137.1"/>
    <property type="molecule type" value="Genomic_DNA"/>
</dbReference>
<dbReference type="InterPro" id="IPR026268">
    <property type="entry name" value="RseC"/>
</dbReference>
<dbReference type="Pfam" id="PF04246">
    <property type="entry name" value="RseC_MucC"/>
    <property type="match status" value="1"/>
</dbReference>
<sequence length="156" mass="17143">MTEDLTAYGQVVRIDGDWAWVQTRRESGCHSCQSQGSCSTGTLSRWLAQSTQQDVRVAAIPGLVVGQQVELRLAGNRLVWQAFLAYGAPLLAFLAAGLLASWLWPSAGEFVIILGSLLGLGLAWWGLSKYHQPTMPVIHRVLETQNGPERMYETSN</sequence>
<dbReference type="HOGENOM" id="CLU_124911_0_0_6"/>
<dbReference type="InParanoid" id="W0DRR1"/>
<dbReference type="Proteomes" id="UP000005380">
    <property type="component" value="Chromosome"/>
</dbReference>
<dbReference type="PIRSF" id="PIRSF004923">
    <property type="entry name" value="RseC"/>
    <property type="match status" value="1"/>
</dbReference>